<keyword evidence="1" id="KW-0732">Signal</keyword>
<organism evidence="2">
    <name type="scientific">Jonesiaceae bacterium BS-20</name>
    <dbReference type="NCBI Taxonomy" id="3120821"/>
    <lineage>
        <taxon>Bacteria</taxon>
        <taxon>Bacillati</taxon>
        <taxon>Actinomycetota</taxon>
        <taxon>Actinomycetes</taxon>
        <taxon>Micrococcales</taxon>
        <taxon>Jonesiaceae</taxon>
    </lineage>
</organism>
<dbReference type="AlphaFoldDB" id="A0AAU7DQ08"/>
<dbReference type="EMBL" id="CP146203">
    <property type="protein sequence ID" value="XBH20257.1"/>
    <property type="molecule type" value="Genomic_DNA"/>
</dbReference>
<evidence type="ECO:0008006" key="3">
    <source>
        <dbReference type="Google" id="ProtNLM"/>
    </source>
</evidence>
<protein>
    <recommendedName>
        <fullName evidence="3">Lipoprotein</fullName>
    </recommendedName>
</protein>
<evidence type="ECO:0000313" key="2">
    <source>
        <dbReference type="EMBL" id="XBH20257.1"/>
    </source>
</evidence>
<name>A0AAU7DQ08_9MICO</name>
<evidence type="ECO:0000256" key="1">
    <source>
        <dbReference type="SAM" id="SignalP"/>
    </source>
</evidence>
<accession>A0AAU7DQ08</accession>
<reference evidence="2" key="1">
    <citation type="submission" date="2024-02" db="EMBL/GenBank/DDBJ databases">
        <title>Tomenella chthoni gen. nov. sp. nov., a member of the family Jonesiaceae isolated from bat guano.</title>
        <authorList>
            <person name="Miller S.L."/>
            <person name="King J."/>
            <person name="Sankaranarayanan K."/>
            <person name="Lawson P.A."/>
        </authorList>
    </citation>
    <scope>NUCLEOTIDE SEQUENCE</scope>
    <source>
        <strain evidence="2">BS-20</strain>
    </source>
</reference>
<proteinExistence type="predicted"/>
<gene>
    <name evidence="2" type="ORF">V5R04_08315</name>
</gene>
<feature type="chain" id="PRO_5043504251" description="Lipoprotein" evidence="1">
    <location>
        <begin position="20"/>
        <end position="171"/>
    </location>
</feature>
<sequence>MRSKFIVPAVLSLSAPALSGCSTPGPIASVEEGITTCTLTREGTDIFFGAPINNPSDTEITILDVTAKKSVNTEAVEFGIDEAAHVVGVAYYPDSSVEADPEATTSIEFMVSPQNAVIKPDHTAGLVLKIVPQDPTSNASVSEIRIKYQVDGTTHTATDRSVYELAPQTCE</sequence>
<feature type="signal peptide" evidence="1">
    <location>
        <begin position="1"/>
        <end position="19"/>
    </location>
</feature>
<dbReference type="PROSITE" id="PS51257">
    <property type="entry name" value="PROKAR_LIPOPROTEIN"/>
    <property type="match status" value="1"/>
</dbReference>